<proteinExistence type="inferred from homology"/>
<dbReference type="Gene3D" id="3.40.50.620">
    <property type="entry name" value="HUPs"/>
    <property type="match status" value="1"/>
</dbReference>
<gene>
    <name evidence="11" type="primary">nadD</name>
    <name evidence="14" type="ORF">H7965_28580</name>
</gene>
<dbReference type="PANTHER" id="PTHR39321">
    <property type="entry name" value="NICOTINATE-NUCLEOTIDE ADENYLYLTRANSFERASE-RELATED"/>
    <property type="match status" value="1"/>
</dbReference>
<evidence type="ECO:0000313" key="14">
    <source>
        <dbReference type="EMBL" id="MBC4019181.1"/>
    </source>
</evidence>
<keyword evidence="7 11" id="KW-0547">Nucleotide-binding</keyword>
<comment type="catalytic activity">
    <reaction evidence="10 11">
        <text>nicotinate beta-D-ribonucleotide + ATP + H(+) = deamido-NAD(+) + diphosphate</text>
        <dbReference type="Rhea" id="RHEA:22860"/>
        <dbReference type="ChEBI" id="CHEBI:15378"/>
        <dbReference type="ChEBI" id="CHEBI:30616"/>
        <dbReference type="ChEBI" id="CHEBI:33019"/>
        <dbReference type="ChEBI" id="CHEBI:57502"/>
        <dbReference type="ChEBI" id="CHEBI:58437"/>
        <dbReference type="EC" id="2.7.7.18"/>
    </reaction>
</comment>
<evidence type="ECO:0000256" key="8">
    <source>
        <dbReference type="ARBA" id="ARBA00022840"/>
    </source>
</evidence>
<feature type="region of interest" description="Disordered" evidence="12">
    <location>
        <begin position="1"/>
        <end position="28"/>
    </location>
</feature>
<reference evidence="14" key="1">
    <citation type="submission" date="2020-08" db="EMBL/GenBank/DDBJ databases">
        <authorList>
            <person name="Hu Y."/>
            <person name="Nguyen S.V."/>
            <person name="Li F."/>
            <person name="Fanning S."/>
        </authorList>
    </citation>
    <scope>NUCLEOTIDE SEQUENCE</scope>
    <source>
        <strain evidence="14">SYSU D8009</strain>
    </source>
</reference>
<evidence type="ECO:0000256" key="2">
    <source>
        <dbReference type="ARBA" id="ARBA00005019"/>
    </source>
</evidence>
<accession>A0A9X0UGM3</accession>
<dbReference type="GO" id="GO:0009435">
    <property type="term" value="P:NAD+ biosynthetic process"/>
    <property type="evidence" value="ECO:0007669"/>
    <property type="project" value="UniProtKB-UniRule"/>
</dbReference>
<keyword evidence="8 11" id="KW-0067">ATP-binding</keyword>
<evidence type="ECO:0000313" key="15">
    <source>
        <dbReference type="Proteomes" id="UP000600101"/>
    </source>
</evidence>
<dbReference type="EC" id="2.7.7.18" evidence="11"/>
<keyword evidence="15" id="KW-1185">Reference proteome</keyword>
<comment type="function">
    <text evidence="1 11">Catalyzes the reversible adenylation of nicotinate mononucleotide (NaMN) to nicotinic acid adenine dinucleotide (NaAD).</text>
</comment>
<evidence type="ECO:0000256" key="9">
    <source>
        <dbReference type="ARBA" id="ARBA00023027"/>
    </source>
</evidence>
<comment type="caution">
    <text evidence="14">The sequence shown here is derived from an EMBL/GenBank/DDBJ whole genome shotgun (WGS) entry which is preliminary data.</text>
</comment>
<comment type="similarity">
    <text evidence="3 11">Belongs to the NadD family.</text>
</comment>
<dbReference type="InterPro" id="IPR014729">
    <property type="entry name" value="Rossmann-like_a/b/a_fold"/>
</dbReference>
<dbReference type="NCBIfam" id="TIGR00482">
    <property type="entry name" value="nicotinate (nicotinamide) nucleotide adenylyltransferase"/>
    <property type="match status" value="1"/>
</dbReference>
<comment type="pathway">
    <text evidence="2 11">Cofactor biosynthesis; NAD(+) biosynthesis; deamido-NAD(+) from nicotinate D-ribonucleotide: step 1/1.</text>
</comment>
<dbReference type="EMBL" id="JACOMF010000133">
    <property type="protein sequence ID" value="MBC4019181.1"/>
    <property type="molecule type" value="Genomic_DNA"/>
</dbReference>
<evidence type="ECO:0000256" key="1">
    <source>
        <dbReference type="ARBA" id="ARBA00002324"/>
    </source>
</evidence>
<evidence type="ECO:0000256" key="3">
    <source>
        <dbReference type="ARBA" id="ARBA00009014"/>
    </source>
</evidence>
<evidence type="ECO:0000256" key="4">
    <source>
        <dbReference type="ARBA" id="ARBA00022642"/>
    </source>
</evidence>
<dbReference type="AlphaFoldDB" id="A0A9X0UGM3"/>
<evidence type="ECO:0000256" key="7">
    <source>
        <dbReference type="ARBA" id="ARBA00022741"/>
    </source>
</evidence>
<dbReference type="InterPro" id="IPR004821">
    <property type="entry name" value="Cyt_trans-like"/>
</dbReference>
<dbReference type="HAMAP" id="MF_00244">
    <property type="entry name" value="NaMN_adenylyltr"/>
    <property type="match status" value="1"/>
</dbReference>
<evidence type="ECO:0000256" key="12">
    <source>
        <dbReference type="SAM" id="MobiDB-lite"/>
    </source>
</evidence>
<dbReference type="SUPFAM" id="SSF52374">
    <property type="entry name" value="Nucleotidylyl transferase"/>
    <property type="match status" value="1"/>
</dbReference>
<dbReference type="Proteomes" id="UP000600101">
    <property type="component" value="Unassembled WGS sequence"/>
</dbReference>
<keyword evidence="9 11" id="KW-0520">NAD</keyword>
<dbReference type="NCBIfam" id="NF000843">
    <property type="entry name" value="PRK00071.2-2"/>
    <property type="match status" value="1"/>
</dbReference>
<protein>
    <recommendedName>
        <fullName evidence="11">Probable nicotinate-nucleotide adenylyltransferase</fullName>
        <ecNumber evidence="11">2.7.7.18</ecNumber>
    </recommendedName>
    <alternativeName>
        <fullName evidence="11">Deamido-NAD(+) diphosphorylase</fullName>
    </alternativeName>
    <alternativeName>
        <fullName evidence="11">Deamido-NAD(+) pyrophosphorylase</fullName>
    </alternativeName>
    <alternativeName>
        <fullName evidence="11">Nicotinate mononucleotide adenylyltransferase</fullName>
        <shortName evidence="11">NaMN adenylyltransferase</shortName>
    </alternativeName>
</protein>
<dbReference type="GO" id="GO:0004515">
    <property type="term" value="F:nicotinate-nucleotide adenylyltransferase activity"/>
    <property type="evidence" value="ECO:0007669"/>
    <property type="project" value="UniProtKB-UniRule"/>
</dbReference>
<dbReference type="CDD" id="cd02165">
    <property type="entry name" value="NMNAT"/>
    <property type="match status" value="1"/>
</dbReference>
<organism evidence="14 15">
    <name type="scientific">Siccirubricoccus deserti</name>
    <dbReference type="NCBI Taxonomy" id="2013562"/>
    <lineage>
        <taxon>Bacteria</taxon>
        <taxon>Pseudomonadati</taxon>
        <taxon>Pseudomonadota</taxon>
        <taxon>Alphaproteobacteria</taxon>
        <taxon>Acetobacterales</taxon>
        <taxon>Roseomonadaceae</taxon>
        <taxon>Siccirubricoccus</taxon>
    </lineage>
</organism>
<dbReference type="PANTHER" id="PTHR39321:SF3">
    <property type="entry name" value="PHOSPHOPANTETHEINE ADENYLYLTRANSFERASE"/>
    <property type="match status" value="1"/>
</dbReference>
<keyword evidence="4 11" id="KW-0662">Pyridine nucleotide biosynthesis</keyword>
<evidence type="ECO:0000256" key="5">
    <source>
        <dbReference type="ARBA" id="ARBA00022679"/>
    </source>
</evidence>
<dbReference type="InterPro" id="IPR005248">
    <property type="entry name" value="NadD/NMNAT"/>
</dbReference>
<dbReference type="Pfam" id="PF01467">
    <property type="entry name" value="CTP_transf_like"/>
    <property type="match status" value="1"/>
</dbReference>
<feature type="domain" description="Cytidyltransferase-like" evidence="13">
    <location>
        <begin position="57"/>
        <end position="242"/>
    </location>
</feature>
<evidence type="ECO:0000256" key="10">
    <source>
        <dbReference type="ARBA" id="ARBA00048721"/>
    </source>
</evidence>
<name>A0A9X0UGM3_9PROT</name>
<keyword evidence="5 11" id="KW-0808">Transferase</keyword>
<keyword evidence="6 11" id="KW-0548">Nucleotidyltransferase</keyword>
<evidence type="ECO:0000256" key="6">
    <source>
        <dbReference type="ARBA" id="ARBA00022695"/>
    </source>
</evidence>
<dbReference type="GO" id="GO:0005524">
    <property type="term" value="F:ATP binding"/>
    <property type="evidence" value="ECO:0007669"/>
    <property type="project" value="UniProtKB-KW"/>
</dbReference>
<sequence length="248" mass="26733">MSSAPVRPAPDPAATACPRPRRTRRRDLPACPALVGGAPLIAAPGPRGDDRRQRIGLLGGSFNPAHAGHRHVAEQALRALRLDQVWLLVSPGNPLKPRRGMAPFAERLASAAAIAGDDPRILATDVEARLGTRYTVDTLALLARRFPRARFVLLMGADNLTQLPRWRRWREIARTTPIAVLPRPGETRRALSGRAAHWLARWRRPPGALLAAPPGAADAGAHAPWCLVPAREHAASATAIRAARAGMR</sequence>
<evidence type="ECO:0000256" key="11">
    <source>
        <dbReference type="HAMAP-Rule" id="MF_00244"/>
    </source>
</evidence>
<evidence type="ECO:0000259" key="13">
    <source>
        <dbReference type="Pfam" id="PF01467"/>
    </source>
</evidence>